<dbReference type="SMART" id="SM00650">
    <property type="entry name" value="rADc"/>
    <property type="match status" value="1"/>
</dbReference>
<evidence type="ECO:0000256" key="1">
    <source>
        <dbReference type="ARBA" id="ARBA00022603"/>
    </source>
</evidence>
<evidence type="ECO:0000313" key="6">
    <source>
        <dbReference type="Proteomes" id="UP000234331"/>
    </source>
</evidence>
<dbReference type="AlphaFoldDB" id="A0A2I2KNR4"/>
<dbReference type="EMBL" id="FZMO01000092">
    <property type="protein sequence ID" value="SNQ47317.1"/>
    <property type="molecule type" value="Genomic_DNA"/>
</dbReference>
<dbReference type="CDD" id="cd02440">
    <property type="entry name" value="AdoMet_MTases"/>
    <property type="match status" value="1"/>
</dbReference>
<organism evidence="5 6">
    <name type="scientific">Frankia canadensis</name>
    <dbReference type="NCBI Taxonomy" id="1836972"/>
    <lineage>
        <taxon>Bacteria</taxon>
        <taxon>Bacillati</taxon>
        <taxon>Actinomycetota</taxon>
        <taxon>Actinomycetes</taxon>
        <taxon>Frankiales</taxon>
        <taxon>Frankiaceae</taxon>
        <taxon>Frankia</taxon>
    </lineage>
</organism>
<evidence type="ECO:0000256" key="3">
    <source>
        <dbReference type="ARBA" id="ARBA00022691"/>
    </source>
</evidence>
<proteinExistence type="predicted"/>
<protein>
    <submittedName>
        <fullName evidence="5">Dimethyladenosine transferase (RRNA methylation)</fullName>
    </submittedName>
</protein>
<dbReference type="PANTHER" id="PTHR43861">
    <property type="entry name" value="TRANS-ACONITATE 2-METHYLTRANSFERASE-RELATED"/>
    <property type="match status" value="1"/>
</dbReference>
<dbReference type="InterPro" id="IPR013216">
    <property type="entry name" value="Methyltransf_11"/>
</dbReference>
<dbReference type="InterPro" id="IPR029063">
    <property type="entry name" value="SAM-dependent_MTases_sf"/>
</dbReference>
<keyword evidence="2 5" id="KW-0808">Transferase</keyword>
<sequence>MNKGRDEMNEGHLRYLASPEWAETLRRDLLPWLTRVVDLGDDVLEIGPGPGLTTDLLRERVLTVTAVELDASLAAALAERLAGTGTRVLHADATATDLPANRFSTVTAFSMLHHMPSPDHQDRLFAEVCRMLRPGGTFVGVDGKDVPRIRDAHVGDVFVPVDPDRLAARLVAAGLSNATIEDGEIQFRFTARKDAQ</sequence>
<dbReference type="Proteomes" id="UP000234331">
    <property type="component" value="Unassembled WGS sequence"/>
</dbReference>
<name>A0A2I2KNR4_9ACTN</name>
<evidence type="ECO:0000256" key="2">
    <source>
        <dbReference type="ARBA" id="ARBA00022679"/>
    </source>
</evidence>
<evidence type="ECO:0000313" key="5">
    <source>
        <dbReference type="EMBL" id="SNQ47317.1"/>
    </source>
</evidence>
<gene>
    <name evidence="5" type="ORF">FRACA_1810014</name>
</gene>
<dbReference type="GO" id="GO:0000179">
    <property type="term" value="F:rRNA (adenine-N6,N6-)-dimethyltransferase activity"/>
    <property type="evidence" value="ECO:0007669"/>
    <property type="project" value="InterPro"/>
</dbReference>
<dbReference type="SUPFAM" id="SSF53335">
    <property type="entry name" value="S-adenosyl-L-methionine-dependent methyltransferases"/>
    <property type="match status" value="1"/>
</dbReference>
<dbReference type="Gene3D" id="3.40.50.150">
    <property type="entry name" value="Vaccinia Virus protein VP39"/>
    <property type="match status" value="1"/>
</dbReference>
<accession>A0A2I2KNR4</accession>
<keyword evidence="1" id="KW-0489">Methyltransferase</keyword>
<keyword evidence="3" id="KW-0949">S-adenosyl-L-methionine</keyword>
<keyword evidence="6" id="KW-1185">Reference proteome</keyword>
<dbReference type="InterPro" id="IPR020598">
    <property type="entry name" value="rRNA_Ade_methylase_Trfase_N"/>
</dbReference>
<feature type="domain" description="Ribosomal RNA adenine methylase transferase N-terminal" evidence="4">
    <location>
        <begin position="32"/>
        <end position="145"/>
    </location>
</feature>
<reference evidence="5 6" key="1">
    <citation type="submission" date="2017-06" db="EMBL/GenBank/DDBJ databases">
        <authorList>
            <person name="Kim H.J."/>
            <person name="Triplett B.A."/>
        </authorList>
    </citation>
    <scope>NUCLEOTIDE SEQUENCE [LARGE SCALE GENOMIC DNA]</scope>
    <source>
        <strain evidence="5">FRACA_ARgP5</strain>
    </source>
</reference>
<evidence type="ECO:0000259" key="4">
    <source>
        <dbReference type="SMART" id="SM00650"/>
    </source>
</evidence>
<dbReference type="Pfam" id="PF08241">
    <property type="entry name" value="Methyltransf_11"/>
    <property type="match status" value="1"/>
</dbReference>